<dbReference type="KEGG" id="sll:SLITO_v1c05480"/>
<dbReference type="RefSeq" id="WP_075058285.1">
    <property type="nucleotide sequence ID" value="NZ_CP012357.1"/>
</dbReference>
<reference evidence="2 3" key="1">
    <citation type="journal article" date="2015" name="Genome Announc.">
        <title>Complete Genome Sequence of Spiroplasma litorale TN-1T (DSM 21781), a Bacterium Isolated from a Green-Eyed Horsefly (Tabanus nigrovittatus).</title>
        <authorList>
            <person name="Lo W.S."/>
            <person name="Lai Y.C."/>
            <person name="Lien Y.W."/>
            <person name="Wang T.H."/>
            <person name="Kuo C.H."/>
        </authorList>
    </citation>
    <scope>NUCLEOTIDE SEQUENCE [LARGE SCALE GENOMIC DNA]</scope>
    <source>
        <strain evidence="2 3">TN-1</strain>
    </source>
</reference>
<dbReference type="PATRIC" id="fig|216942.3.peg.551"/>
<proteinExistence type="predicted"/>
<feature type="transmembrane region" description="Helical" evidence="1">
    <location>
        <begin position="490"/>
        <end position="511"/>
    </location>
</feature>
<evidence type="ECO:0000313" key="3">
    <source>
        <dbReference type="Proteomes" id="UP000067476"/>
    </source>
</evidence>
<feature type="transmembrane region" description="Helical" evidence="1">
    <location>
        <begin position="148"/>
        <end position="170"/>
    </location>
</feature>
<keyword evidence="1" id="KW-0472">Membrane</keyword>
<keyword evidence="3" id="KW-1185">Reference proteome</keyword>
<dbReference type="OrthoDB" id="391549at2"/>
<sequence>MKIKNISYFSLLKFLFKNLMFDKTFIYFNVATLFFSLIFSFYSAFIDKDGEVAIIFDFYAIFFVGVVMFMLIIRICFYLFVRKTEDKTIFLIVSNIVSRLSLFISIYLISIIVIIFQVFLSFVLFNISFSIFHNVENSTIILQKTATFLWFAPLILICLLNFVIFLLMFVNNQVTMTFLTLLLAFTFVANLPLKFIKTSEESTRIKLNNNQIYNVSNMYEALDLQDYIGKGNIRFKNLSKFINNFLINEQNNITKSNISTLEKKTLRINLWKDLGILVDIKGDDWSEIKDLRFKNLSYSNSVPTSWVDSFKQNEQKKYDIKYRIDKRFIKQDELLNLIDNEKDSTKKAVLSDFYNFYQYLAFNFTDLQANYYSLFDDFIFLNADSKINAKQNECSASGKDCESSFLEEYLRSNYISFFYEGSDGKQVLFFDNENKDLEKLVKTTLNSPLMIATRLLENYFVSYTTTYRTIISNPIDFNFTDFIKYYNSRLAFSIFSIFSPYYSLWSSYTYYSGYAYDDIWFSLYSDSKIELYDQQNLFLPYVQYSFTTDENGKVLPNTYENFINPLIYLFLYLTLTSIAIGFSYWRFRKISL</sequence>
<dbReference type="Proteomes" id="UP000067476">
    <property type="component" value="Chromosome"/>
</dbReference>
<keyword evidence="1" id="KW-1133">Transmembrane helix</keyword>
<protein>
    <submittedName>
        <fullName evidence="2">ABC transporter permease</fullName>
    </submittedName>
</protein>
<gene>
    <name evidence="2" type="ORF">SLITO_v1c05480</name>
</gene>
<keyword evidence="1" id="KW-0812">Transmembrane</keyword>
<feature type="transmembrane region" description="Helical" evidence="1">
    <location>
        <begin position="25"/>
        <end position="46"/>
    </location>
</feature>
<evidence type="ECO:0000256" key="1">
    <source>
        <dbReference type="SAM" id="Phobius"/>
    </source>
</evidence>
<name>A0A0K1W1Y2_9MOLU</name>
<dbReference type="AlphaFoldDB" id="A0A0K1W1Y2"/>
<evidence type="ECO:0000313" key="2">
    <source>
        <dbReference type="EMBL" id="AKX34188.1"/>
    </source>
</evidence>
<feature type="transmembrane region" description="Helical" evidence="1">
    <location>
        <begin position="100"/>
        <end position="127"/>
    </location>
</feature>
<dbReference type="STRING" id="216942.SLITO_v1c05480"/>
<feature type="transmembrane region" description="Helical" evidence="1">
    <location>
        <begin position="176"/>
        <end position="196"/>
    </location>
</feature>
<dbReference type="EMBL" id="CP012357">
    <property type="protein sequence ID" value="AKX34188.1"/>
    <property type="molecule type" value="Genomic_DNA"/>
</dbReference>
<feature type="transmembrane region" description="Helical" evidence="1">
    <location>
        <begin position="566"/>
        <end position="585"/>
    </location>
</feature>
<feature type="transmembrane region" description="Helical" evidence="1">
    <location>
        <begin position="58"/>
        <end position="80"/>
    </location>
</feature>
<organism evidence="2 3">
    <name type="scientific">Spiroplasma litorale</name>
    <dbReference type="NCBI Taxonomy" id="216942"/>
    <lineage>
        <taxon>Bacteria</taxon>
        <taxon>Bacillati</taxon>
        <taxon>Mycoplasmatota</taxon>
        <taxon>Mollicutes</taxon>
        <taxon>Entomoplasmatales</taxon>
        <taxon>Spiroplasmataceae</taxon>
        <taxon>Spiroplasma</taxon>
    </lineage>
</organism>
<accession>A0A0K1W1Y2</accession>